<dbReference type="Gene3D" id="1.10.10.60">
    <property type="entry name" value="Homeodomain-like"/>
    <property type="match status" value="2"/>
</dbReference>
<organism evidence="5 6">
    <name type="scientific">Salipaludibacillus agaradhaerens</name>
    <name type="common">Bacillus agaradhaerens</name>
    <dbReference type="NCBI Taxonomy" id="76935"/>
    <lineage>
        <taxon>Bacteria</taxon>
        <taxon>Bacillati</taxon>
        <taxon>Bacillota</taxon>
        <taxon>Bacilli</taxon>
        <taxon>Bacillales</taxon>
        <taxon>Bacillaceae</taxon>
    </lineage>
</organism>
<dbReference type="EMBL" id="JABXYM010000001">
    <property type="protein sequence ID" value="MCR6098066.1"/>
    <property type="molecule type" value="Genomic_DNA"/>
</dbReference>
<name>A0A9Q4B4D2_SALAG</name>
<dbReference type="GO" id="GO:0043565">
    <property type="term" value="F:sequence-specific DNA binding"/>
    <property type="evidence" value="ECO:0007669"/>
    <property type="project" value="InterPro"/>
</dbReference>
<dbReference type="SMART" id="SM00342">
    <property type="entry name" value="HTH_ARAC"/>
    <property type="match status" value="1"/>
</dbReference>
<reference evidence="5" key="1">
    <citation type="submission" date="2020-06" db="EMBL/GenBank/DDBJ databases">
        <title>Insight into the genomes of haloalkaliphilic bacilli from Kenyan soda lakes.</title>
        <authorList>
            <person name="Mwirichia R."/>
            <person name="Villamizar G.C."/>
            <person name="Poehlein A."/>
            <person name="Mugweru J."/>
            <person name="Kipnyargis A."/>
            <person name="Kiplimo D."/>
            <person name="Orwa P."/>
            <person name="Daniel R."/>
        </authorList>
    </citation>
    <scope>NUCLEOTIDE SEQUENCE</scope>
    <source>
        <strain evidence="5">B1096_S55</strain>
    </source>
</reference>
<keyword evidence="6" id="KW-1185">Reference proteome</keyword>
<keyword evidence="3" id="KW-0804">Transcription</keyword>
<dbReference type="PANTHER" id="PTHR47504">
    <property type="entry name" value="RIGHT ORIGIN-BINDING PROTEIN"/>
    <property type="match status" value="1"/>
</dbReference>
<dbReference type="InterPro" id="IPR050959">
    <property type="entry name" value="MarA-like"/>
</dbReference>
<keyword evidence="2" id="KW-0238">DNA-binding</keyword>
<evidence type="ECO:0000313" key="5">
    <source>
        <dbReference type="EMBL" id="MCR6098066.1"/>
    </source>
</evidence>
<evidence type="ECO:0000256" key="2">
    <source>
        <dbReference type="ARBA" id="ARBA00023125"/>
    </source>
</evidence>
<evidence type="ECO:0000256" key="1">
    <source>
        <dbReference type="ARBA" id="ARBA00023015"/>
    </source>
</evidence>
<dbReference type="SMART" id="SM00871">
    <property type="entry name" value="AraC_E_bind"/>
    <property type="match status" value="1"/>
</dbReference>
<evidence type="ECO:0000256" key="3">
    <source>
        <dbReference type="ARBA" id="ARBA00023163"/>
    </source>
</evidence>
<dbReference type="InterPro" id="IPR010499">
    <property type="entry name" value="AraC_E-bd"/>
</dbReference>
<dbReference type="InterPro" id="IPR029442">
    <property type="entry name" value="GyrI-like"/>
</dbReference>
<dbReference type="RefSeq" id="WP_257822445.1">
    <property type="nucleotide sequence ID" value="NZ_JABXYM010000001.1"/>
</dbReference>
<dbReference type="AlphaFoldDB" id="A0A9Q4B4D2"/>
<dbReference type="PROSITE" id="PS01124">
    <property type="entry name" value="HTH_ARAC_FAMILY_2"/>
    <property type="match status" value="1"/>
</dbReference>
<accession>A0A9Q4B4D2</accession>
<comment type="caution">
    <text evidence="5">The sequence shown here is derived from an EMBL/GenBank/DDBJ whole genome shotgun (WGS) entry which is preliminary data.</text>
</comment>
<protein>
    <submittedName>
        <fullName evidence="5">AraC family transcriptional regulator</fullName>
    </submittedName>
</protein>
<dbReference type="Pfam" id="PF06445">
    <property type="entry name" value="GyrI-like"/>
    <property type="match status" value="1"/>
</dbReference>
<dbReference type="SUPFAM" id="SSF46689">
    <property type="entry name" value="Homeodomain-like"/>
    <property type="match status" value="2"/>
</dbReference>
<evidence type="ECO:0000259" key="4">
    <source>
        <dbReference type="PROSITE" id="PS01124"/>
    </source>
</evidence>
<evidence type="ECO:0000313" key="6">
    <source>
        <dbReference type="Proteomes" id="UP001057753"/>
    </source>
</evidence>
<dbReference type="InterPro" id="IPR018060">
    <property type="entry name" value="HTH_AraC"/>
</dbReference>
<proteinExistence type="predicted"/>
<dbReference type="PANTHER" id="PTHR47504:SF5">
    <property type="entry name" value="RIGHT ORIGIN-BINDING PROTEIN"/>
    <property type="match status" value="1"/>
</dbReference>
<dbReference type="PROSITE" id="PS00041">
    <property type="entry name" value="HTH_ARAC_FAMILY_1"/>
    <property type="match status" value="1"/>
</dbReference>
<dbReference type="InterPro" id="IPR011256">
    <property type="entry name" value="Reg_factor_effector_dom_sf"/>
</dbReference>
<dbReference type="SUPFAM" id="SSF55136">
    <property type="entry name" value="Probable bacterial effector-binding domain"/>
    <property type="match status" value="1"/>
</dbReference>
<dbReference type="Pfam" id="PF12833">
    <property type="entry name" value="HTH_18"/>
    <property type="match status" value="1"/>
</dbReference>
<dbReference type="Gene3D" id="3.20.80.10">
    <property type="entry name" value="Regulatory factor, effector binding domain"/>
    <property type="match status" value="1"/>
</dbReference>
<dbReference type="GO" id="GO:0003700">
    <property type="term" value="F:DNA-binding transcription factor activity"/>
    <property type="evidence" value="ECO:0007669"/>
    <property type="project" value="InterPro"/>
</dbReference>
<feature type="domain" description="HTH araC/xylS-type" evidence="4">
    <location>
        <begin position="8"/>
        <end position="106"/>
    </location>
</feature>
<dbReference type="InterPro" id="IPR018062">
    <property type="entry name" value="HTH_AraC-typ_CS"/>
</dbReference>
<dbReference type="Proteomes" id="UP001057753">
    <property type="component" value="Unassembled WGS sequence"/>
</dbReference>
<gene>
    <name evidence="5" type="ORF">HXA33_16120</name>
</gene>
<dbReference type="InterPro" id="IPR009057">
    <property type="entry name" value="Homeodomain-like_sf"/>
</dbReference>
<sequence>MESLEKMNEAMAYIEEHLTEMINFKEVARIACCSEYHFKRMFSFLAGVTLSEYIRRRRLTMAALTLRETSLRVIDVAMMYGYQSPDAFARAFQAVHDVTPSDVRTGDHSLKAFPKMTFQLTIKGGNEMNYRLEAKEPFRLVGVKQRVSLIYRGDNREIASLWKTLSEETALEIKQLSNTTPSGLLSVCTNFSEGREDGGTLDYYIAAATTKAAPDHLSVLEVPALTWAIFEVEAPYPEALQETWGQIYSEWFPTSLYEAAEGPEILWHAEEEKEDVSTHKSAIWIPVQKQRDLK</sequence>
<keyword evidence="1" id="KW-0805">Transcription regulation</keyword>